<dbReference type="InterPro" id="IPR020095">
    <property type="entry name" value="PsdUridine_synth_TruA_C"/>
</dbReference>
<dbReference type="Gene3D" id="3.30.70.660">
    <property type="entry name" value="Pseudouridine synthase I, catalytic domain, C-terminal subdomain"/>
    <property type="match status" value="1"/>
</dbReference>
<evidence type="ECO:0000256" key="7">
    <source>
        <dbReference type="RuleBase" id="RU003792"/>
    </source>
</evidence>
<reference evidence="9 10" key="1">
    <citation type="submission" date="2015-04" db="EMBL/GenBank/DDBJ databases">
        <title>Whole genome shotgun sequence of Flavihumibacter petaseus NBRC 106054.</title>
        <authorList>
            <person name="Miyazawa S."/>
            <person name="Hosoyama A."/>
            <person name="Hashimoto M."/>
            <person name="Noguchi M."/>
            <person name="Tsuchikane K."/>
            <person name="Ohji S."/>
            <person name="Yamazoe A."/>
            <person name="Ichikawa N."/>
            <person name="Kimura A."/>
            <person name="Fujita N."/>
        </authorList>
    </citation>
    <scope>NUCLEOTIDE SEQUENCE [LARGE SCALE GENOMIC DNA]</scope>
    <source>
        <strain evidence="9 10">NBRC 106054</strain>
    </source>
</reference>
<evidence type="ECO:0000256" key="6">
    <source>
        <dbReference type="PIRSR" id="PIRSR001430-2"/>
    </source>
</evidence>
<dbReference type="Gene3D" id="3.30.70.580">
    <property type="entry name" value="Pseudouridine synthase I, catalytic domain, N-terminal subdomain"/>
    <property type="match status" value="1"/>
</dbReference>
<dbReference type="OrthoDB" id="9811823at2"/>
<feature type="active site" description="Nucleophile" evidence="4 5">
    <location>
        <position position="52"/>
    </location>
</feature>
<evidence type="ECO:0000256" key="2">
    <source>
        <dbReference type="ARBA" id="ARBA00022694"/>
    </source>
</evidence>
<gene>
    <name evidence="4 9" type="primary">truA</name>
    <name evidence="9" type="ORF">FPE01S_04_00010</name>
</gene>
<dbReference type="STRING" id="1220578.FPE01S_04_00010"/>
<evidence type="ECO:0000256" key="5">
    <source>
        <dbReference type="PIRSR" id="PIRSR001430-1"/>
    </source>
</evidence>
<feature type="binding site" evidence="4 6">
    <location>
        <position position="109"/>
    </location>
    <ligand>
        <name>substrate</name>
    </ligand>
</feature>
<dbReference type="SUPFAM" id="SSF55120">
    <property type="entry name" value="Pseudouridine synthase"/>
    <property type="match status" value="1"/>
</dbReference>
<comment type="function">
    <text evidence="4">Formation of pseudouridine at positions 38, 39 and 40 in the anticodon stem and loop of transfer RNAs.</text>
</comment>
<dbReference type="CDD" id="cd02570">
    <property type="entry name" value="PseudoU_synth_EcTruA"/>
    <property type="match status" value="1"/>
</dbReference>
<keyword evidence="10" id="KW-1185">Reference proteome</keyword>
<dbReference type="GO" id="GO:0003723">
    <property type="term" value="F:RNA binding"/>
    <property type="evidence" value="ECO:0007669"/>
    <property type="project" value="InterPro"/>
</dbReference>
<evidence type="ECO:0000313" key="10">
    <source>
        <dbReference type="Proteomes" id="UP000033121"/>
    </source>
</evidence>
<evidence type="ECO:0000259" key="8">
    <source>
        <dbReference type="Pfam" id="PF01416"/>
    </source>
</evidence>
<dbReference type="Proteomes" id="UP000033121">
    <property type="component" value="Unassembled WGS sequence"/>
</dbReference>
<sequence length="249" mass="29033">MNRYFIEVAYLGAAYAGFQRQENAHTVQAEVERVLQVVNREKVMLTGSSRTDAGVHARQNYFHYDFDGGQPERLVYNLNALLPRDCAVLSLRRVPAEAHCRFDAIGREYRYYCYGKKDPFREGRAYFYPYSVDMGRMQEAAGILMEYEDFTSFSKRNTQVKTFRCRLTVSQWEEYDGGFLYHVKGNRFLRGMVRALTATMLRVGRGSITLERFREIIEGRDCTLADFAVPAEGLFLERVHYPEGYFEKM</sequence>
<dbReference type="GO" id="GO:0160147">
    <property type="term" value="F:tRNA pseudouridine(38-40) synthase activity"/>
    <property type="evidence" value="ECO:0007669"/>
    <property type="project" value="UniProtKB-EC"/>
</dbReference>
<dbReference type="NCBIfam" id="TIGR00071">
    <property type="entry name" value="hisT_truA"/>
    <property type="match status" value="1"/>
</dbReference>
<evidence type="ECO:0000313" key="9">
    <source>
        <dbReference type="EMBL" id="GAO44758.1"/>
    </source>
</evidence>
<dbReference type="GO" id="GO:0031119">
    <property type="term" value="P:tRNA pseudouridine synthesis"/>
    <property type="evidence" value="ECO:0007669"/>
    <property type="project" value="UniProtKB-UniRule"/>
</dbReference>
<dbReference type="InterPro" id="IPR020094">
    <property type="entry name" value="TruA/RsuA/RluB/E/F_N"/>
</dbReference>
<dbReference type="InterPro" id="IPR020097">
    <property type="entry name" value="PsdUridine_synth_TruA_a/b_dom"/>
</dbReference>
<dbReference type="InterPro" id="IPR020103">
    <property type="entry name" value="PsdUridine_synth_cat_dom_sf"/>
</dbReference>
<protein>
    <recommendedName>
        <fullName evidence="4">tRNA pseudouridine synthase A</fullName>
        <ecNumber evidence="4">5.4.99.12</ecNumber>
    </recommendedName>
    <alternativeName>
        <fullName evidence="4">tRNA pseudouridine(38-40) synthase</fullName>
    </alternativeName>
    <alternativeName>
        <fullName evidence="4">tRNA pseudouridylate synthase I</fullName>
    </alternativeName>
    <alternativeName>
        <fullName evidence="4">tRNA-uridine isomerase I</fullName>
    </alternativeName>
</protein>
<evidence type="ECO:0000256" key="3">
    <source>
        <dbReference type="ARBA" id="ARBA00023235"/>
    </source>
</evidence>
<dbReference type="Pfam" id="PF01416">
    <property type="entry name" value="PseudoU_synth_1"/>
    <property type="match status" value="2"/>
</dbReference>
<feature type="domain" description="Pseudouridine synthase I TruA alpha/beta" evidence="8">
    <location>
        <begin position="148"/>
        <end position="242"/>
    </location>
</feature>
<dbReference type="PANTHER" id="PTHR11142:SF0">
    <property type="entry name" value="TRNA PSEUDOURIDINE SYNTHASE-LIKE 1"/>
    <property type="match status" value="1"/>
</dbReference>
<comment type="subunit">
    <text evidence="4">Homodimer.</text>
</comment>
<keyword evidence="3 4" id="KW-0413">Isomerase</keyword>
<dbReference type="PIRSF" id="PIRSF001430">
    <property type="entry name" value="tRNA_psdUrid_synth"/>
    <property type="match status" value="1"/>
</dbReference>
<keyword evidence="2 4" id="KW-0819">tRNA processing</keyword>
<comment type="similarity">
    <text evidence="1 4 7">Belongs to the tRNA pseudouridine synthase TruA family.</text>
</comment>
<dbReference type="RefSeq" id="WP_046370771.1">
    <property type="nucleotide sequence ID" value="NZ_BBWV01000004.1"/>
</dbReference>
<comment type="catalytic activity">
    <reaction evidence="4 7">
        <text>uridine(38/39/40) in tRNA = pseudouridine(38/39/40) in tRNA</text>
        <dbReference type="Rhea" id="RHEA:22376"/>
        <dbReference type="Rhea" id="RHEA-COMP:10085"/>
        <dbReference type="Rhea" id="RHEA-COMP:10087"/>
        <dbReference type="ChEBI" id="CHEBI:65314"/>
        <dbReference type="ChEBI" id="CHEBI:65315"/>
        <dbReference type="EC" id="5.4.99.12"/>
    </reaction>
</comment>
<dbReference type="EC" id="5.4.99.12" evidence="4"/>
<comment type="caution">
    <text evidence="4">Lacks conserved residue(s) required for the propagation of feature annotation.</text>
</comment>
<accession>A0A0E9N4N3</accession>
<proteinExistence type="inferred from homology"/>
<dbReference type="FunFam" id="3.30.70.580:FF:000001">
    <property type="entry name" value="tRNA pseudouridine synthase A"/>
    <property type="match status" value="1"/>
</dbReference>
<dbReference type="EMBL" id="BBWV01000004">
    <property type="protein sequence ID" value="GAO44758.1"/>
    <property type="molecule type" value="Genomic_DNA"/>
</dbReference>
<dbReference type="AlphaFoldDB" id="A0A0E9N4N3"/>
<dbReference type="PANTHER" id="PTHR11142">
    <property type="entry name" value="PSEUDOURIDYLATE SYNTHASE"/>
    <property type="match status" value="1"/>
</dbReference>
<evidence type="ECO:0000256" key="4">
    <source>
        <dbReference type="HAMAP-Rule" id="MF_00171"/>
    </source>
</evidence>
<name>A0A0E9N4N3_9BACT</name>
<organism evidence="9 10">
    <name type="scientific">Flavihumibacter petaseus NBRC 106054</name>
    <dbReference type="NCBI Taxonomy" id="1220578"/>
    <lineage>
        <taxon>Bacteria</taxon>
        <taxon>Pseudomonadati</taxon>
        <taxon>Bacteroidota</taxon>
        <taxon>Chitinophagia</taxon>
        <taxon>Chitinophagales</taxon>
        <taxon>Chitinophagaceae</taxon>
        <taxon>Flavihumibacter</taxon>
    </lineage>
</organism>
<feature type="domain" description="Pseudouridine synthase I TruA alpha/beta" evidence="8">
    <location>
        <begin position="8"/>
        <end position="103"/>
    </location>
</feature>
<dbReference type="InterPro" id="IPR001406">
    <property type="entry name" value="PsdUridine_synth_TruA"/>
</dbReference>
<dbReference type="HAMAP" id="MF_00171">
    <property type="entry name" value="TruA"/>
    <property type="match status" value="1"/>
</dbReference>
<comment type="caution">
    <text evidence="9">The sequence shown here is derived from an EMBL/GenBank/DDBJ whole genome shotgun (WGS) entry which is preliminary data.</text>
</comment>
<evidence type="ECO:0000256" key="1">
    <source>
        <dbReference type="ARBA" id="ARBA00009375"/>
    </source>
</evidence>